<accession>A0A8I2YUQ1</accession>
<feature type="region of interest" description="Disordered" evidence="1">
    <location>
        <begin position="1"/>
        <end position="20"/>
    </location>
</feature>
<feature type="region of interest" description="Disordered" evidence="1">
    <location>
        <begin position="326"/>
        <end position="399"/>
    </location>
</feature>
<feature type="compositionally biased region" description="Low complexity" evidence="1">
    <location>
        <begin position="614"/>
        <end position="632"/>
    </location>
</feature>
<protein>
    <recommendedName>
        <fullName evidence="4">SHSP domain-containing protein</fullName>
    </recommendedName>
</protein>
<dbReference type="Gene3D" id="2.60.40.790">
    <property type="match status" value="1"/>
</dbReference>
<evidence type="ECO:0000313" key="3">
    <source>
        <dbReference type="Proteomes" id="UP000683000"/>
    </source>
</evidence>
<dbReference type="PANTHER" id="PTHR15276">
    <property type="entry name" value="H4 D10S170 PROTEIN-RELATED"/>
    <property type="match status" value="1"/>
</dbReference>
<reference evidence="2" key="1">
    <citation type="submission" date="2021-03" db="EMBL/GenBank/DDBJ databases">
        <title>Evolutionary innovations through gain and loss of genes in the ectomycorrhizal Boletales.</title>
        <authorList>
            <person name="Wu G."/>
            <person name="Miyauchi S."/>
            <person name="Morin E."/>
            <person name="Yang Z.-L."/>
            <person name="Xu J."/>
            <person name="Martin F.M."/>
        </authorList>
    </citation>
    <scope>NUCLEOTIDE SEQUENCE</scope>
    <source>
        <strain evidence="2">BR01</strain>
    </source>
</reference>
<feature type="compositionally biased region" description="Polar residues" evidence="1">
    <location>
        <begin position="264"/>
        <end position="286"/>
    </location>
</feature>
<dbReference type="OrthoDB" id="78858at2759"/>
<dbReference type="PANTHER" id="PTHR15276:SF0">
    <property type="entry name" value="COILED-COIL DOMAIN-CONTAINING PROTEIN 6"/>
    <property type="match status" value="1"/>
</dbReference>
<dbReference type="AlphaFoldDB" id="A0A8I2YUQ1"/>
<feature type="compositionally biased region" description="Low complexity" evidence="1">
    <location>
        <begin position="76"/>
        <end position="85"/>
    </location>
</feature>
<evidence type="ECO:0000313" key="2">
    <source>
        <dbReference type="EMBL" id="KAG6379579.1"/>
    </source>
</evidence>
<feature type="region of interest" description="Disordered" evidence="1">
    <location>
        <begin position="176"/>
        <end position="292"/>
    </location>
</feature>
<comment type="caution">
    <text evidence="2">The sequence shown here is derived from an EMBL/GenBank/DDBJ whole genome shotgun (WGS) entry which is preliminary data.</text>
</comment>
<feature type="region of interest" description="Disordered" evidence="1">
    <location>
        <begin position="483"/>
        <end position="511"/>
    </location>
</feature>
<dbReference type="InterPro" id="IPR019152">
    <property type="entry name" value="DUF2046"/>
</dbReference>
<feature type="compositionally biased region" description="Gly residues" evidence="1">
    <location>
        <begin position="341"/>
        <end position="356"/>
    </location>
</feature>
<feature type="region of interest" description="Disordered" evidence="1">
    <location>
        <begin position="721"/>
        <end position="743"/>
    </location>
</feature>
<evidence type="ECO:0008006" key="4">
    <source>
        <dbReference type="Google" id="ProtNLM"/>
    </source>
</evidence>
<evidence type="ECO:0000256" key="1">
    <source>
        <dbReference type="SAM" id="MobiDB-lite"/>
    </source>
</evidence>
<gene>
    <name evidence="2" type="ORF">JVT61DRAFT_10084</name>
</gene>
<feature type="compositionally biased region" description="Basic and acidic residues" evidence="1">
    <location>
        <begin position="601"/>
        <end position="610"/>
    </location>
</feature>
<dbReference type="EMBL" id="JAGFBS010000004">
    <property type="protein sequence ID" value="KAG6379579.1"/>
    <property type="molecule type" value="Genomic_DNA"/>
</dbReference>
<feature type="region of interest" description="Disordered" evidence="1">
    <location>
        <begin position="76"/>
        <end position="113"/>
    </location>
</feature>
<name>A0A8I2YUQ1_9AGAM</name>
<dbReference type="Proteomes" id="UP000683000">
    <property type="component" value="Unassembled WGS sequence"/>
</dbReference>
<feature type="compositionally biased region" description="Low complexity" evidence="1">
    <location>
        <begin position="186"/>
        <end position="197"/>
    </location>
</feature>
<dbReference type="Pfam" id="PF09755">
    <property type="entry name" value="DUF2046"/>
    <property type="match status" value="1"/>
</dbReference>
<keyword evidence="3" id="KW-1185">Reference proteome</keyword>
<dbReference type="InterPro" id="IPR008978">
    <property type="entry name" value="HSP20-like_chaperone"/>
</dbReference>
<dbReference type="SUPFAM" id="SSF49764">
    <property type="entry name" value="HSP20-like chaperones"/>
    <property type="match status" value="1"/>
</dbReference>
<feature type="compositionally biased region" description="Low complexity" evidence="1">
    <location>
        <begin position="238"/>
        <end position="259"/>
    </location>
</feature>
<feature type="region of interest" description="Disordered" evidence="1">
    <location>
        <begin position="420"/>
        <end position="454"/>
    </location>
</feature>
<feature type="compositionally biased region" description="Polar residues" evidence="1">
    <location>
        <begin position="1"/>
        <end position="16"/>
    </location>
</feature>
<proteinExistence type="predicted"/>
<sequence>MSDSPTRRFSTASPTDQLKREESLINAYEAEEERIINVLSRKLEQLREEKIQLENTLEAESESHVNRLNREISALRRQAAQTQTQPSGEHANGSTTTSDSSRFPLSGHDPTAPSVDVMLEAMRRENEQLRTRLVDTERDYVRIARLNDIYREELLELRRRLGLSVDNLVGLTPSEPFSQPMHRRSMSGVSSPSTSVGYPAVRSGTTHAVPIPSHGVPIPRPSSSIHRPVNSNSETTTPLSHSPSSMESPSPFPFSPLLSAHVPASSSMLSNGTQLTTPPSSTSAQSGGVGAPHAVSGVHALTYPSVPPPSLSSSYGSPVVSYLPREGDGETLSRRGSAGRVLGGGVAGMEGTGTGWGNRSRRGSVERGGRIAETGTLVPRPRSRSSADSRGVASSGSSTTWATFPLFSMSYQYPFIPGHSSMPATPQTTFRWDDGDQHHQQQHQHQQQERQHLEQQVLRHPLQHQPDPNTDAHVTVPAASTSTVHIQEHVPIVPSQNLRRPGSGTEDVHDEPPLRLQHVSVPALLQHEHMRPPMIDTSRAYHVGASASPSSGPPSAGPMSAFHGSIGPMRARISPVHMDPRTAVHPYRRPQSAAGVVIARSRRDPEEGHSVRYSSSRQGSSSSASLPAPPLSMATATATTSIATPRLPAGAVKNMGLINPGYSASGVNVVIRTDLHFNYETNVLTALCELSGRSKSDVTVVLSTNPMNRVKQVVVFAKPPRGLAEDSHGHSSSSGDGDGYVLRERRSGPVSRTFVVPSTTTPDDISVEMHDGLLSLKIQCPPPLSAREDDAQQIMIH</sequence>
<organism evidence="2 3">
    <name type="scientific">Boletus reticuloceps</name>
    <dbReference type="NCBI Taxonomy" id="495285"/>
    <lineage>
        <taxon>Eukaryota</taxon>
        <taxon>Fungi</taxon>
        <taxon>Dikarya</taxon>
        <taxon>Basidiomycota</taxon>
        <taxon>Agaricomycotina</taxon>
        <taxon>Agaricomycetes</taxon>
        <taxon>Agaricomycetidae</taxon>
        <taxon>Boletales</taxon>
        <taxon>Boletineae</taxon>
        <taxon>Boletaceae</taxon>
        <taxon>Boletoideae</taxon>
        <taxon>Boletus</taxon>
    </lineage>
</organism>
<dbReference type="CDD" id="cd06464">
    <property type="entry name" value="ACD_sHsps-like"/>
    <property type="match status" value="1"/>
</dbReference>
<feature type="compositionally biased region" description="Polar residues" evidence="1">
    <location>
        <begin position="92"/>
        <end position="103"/>
    </location>
</feature>
<feature type="region of interest" description="Disordered" evidence="1">
    <location>
        <begin position="543"/>
        <end position="566"/>
    </location>
</feature>
<feature type="region of interest" description="Disordered" evidence="1">
    <location>
        <begin position="581"/>
        <end position="632"/>
    </location>
</feature>